<feature type="compositionally biased region" description="Polar residues" evidence="1">
    <location>
        <begin position="565"/>
        <end position="574"/>
    </location>
</feature>
<evidence type="ECO:0000256" key="1">
    <source>
        <dbReference type="SAM" id="MobiDB-lite"/>
    </source>
</evidence>
<feature type="transmembrane region" description="Helical" evidence="2">
    <location>
        <begin position="207"/>
        <end position="227"/>
    </location>
</feature>
<dbReference type="InterPro" id="IPR040241">
    <property type="entry name" value="TRP_Flc/Pkd2-like"/>
</dbReference>
<gene>
    <name evidence="4" type="ORF">VNI00_005793</name>
</gene>
<keyword evidence="2" id="KW-1133">Transmembrane helix</keyword>
<proteinExistence type="predicted"/>
<feature type="compositionally biased region" description="Basic and acidic residues" evidence="1">
    <location>
        <begin position="499"/>
        <end position="509"/>
    </location>
</feature>
<feature type="compositionally biased region" description="Polar residues" evidence="1">
    <location>
        <begin position="752"/>
        <end position="762"/>
    </location>
</feature>
<name>A0AAW0DDL5_9AGAR</name>
<comment type="caution">
    <text evidence="4">The sequence shown here is derived from an EMBL/GenBank/DDBJ whole genome shotgun (WGS) entry which is preliminary data.</text>
</comment>
<feature type="transmembrane region" description="Helical" evidence="2">
    <location>
        <begin position="345"/>
        <end position="366"/>
    </location>
</feature>
<feature type="domain" description="TRP C-terminal" evidence="3">
    <location>
        <begin position="200"/>
        <end position="408"/>
    </location>
</feature>
<dbReference type="AlphaFoldDB" id="A0AAW0DDL5"/>
<dbReference type="Pfam" id="PF06011">
    <property type="entry name" value="TRP"/>
    <property type="match status" value="1"/>
</dbReference>
<feature type="transmembrane region" description="Helical" evidence="2">
    <location>
        <begin position="316"/>
        <end position="338"/>
    </location>
</feature>
<dbReference type="PANTHER" id="PTHR31145">
    <property type="entry name" value="INTEGRAL MEMBRANE PROTEIN (AFU_ORTHOLOGUE AFUA_7G01610)"/>
    <property type="match status" value="1"/>
</dbReference>
<dbReference type="GO" id="GO:0055085">
    <property type="term" value="P:transmembrane transport"/>
    <property type="evidence" value="ECO:0007669"/>
    <property type="project" value="TreeGrafter"/>
</dbReference>
<dbReference type="InterPro" id="IPR010308">
    <property type="entry name" value="TRP_C"/>
</dbReference>
<keyword evidence="2" id="KW-0812">Transmembrane</keyword>
<feature type="transmembrane region" description="Helical" evidence="2">
    <location>
        <begin position="239"/>
        <end position="258"/>
    </location>
</feature>
<accession>A0AAW0DDL5</accession>
<keyword evidence="5" id="KW-1185">Reference proteome</keyword>
<feature type="region of interest" description="Disordered" evidence="1">
    <location>
        <begin position="528"/>
        <end position="777"/>
    </location>
</feature>
<dbReference type="Proteomes" id="UP001383192">
    <property type="component" value="Unassembled WGS sequence"/>
</dbReference>
<feature type="transmembrane region" description="Helical" evidence="2">
    <location>
        <begin position="81"/>
        <end position="106"/>
    </location>
</feature>
<organism evidence="4 5">
    <name type="scientific">Paramarasmius palmivorus</name>
    <dbReference type="NCBI Taxonomy" id="297713"/>
    <lineage>
        <taxon>Eukaryota</taxon>
        <taxon>Fungi</taxon>
        <taxon>Dikarya</taxon>
        <taxon>Basidiomycota</taxon>
        <taxon>Agaricomycotina</taxon>
        <taxon>Agaricomycetes</taxon>
        <taxon>Agaricomycetidae</taxon>
        <taxon>Agaricales</taxon>
        <taxon>Marasmiineae</taxon>
        <taxon>Marasmiaceae</taxon>
        <taxon>Paramarasmius</taxon>
    </lineage>
</organism>
<evidence type="ECO:0000259" key="3">
    <source>
        <dbReference type="Pfam" id="PF06011"/>
    </source>
</evidence>
<protein>
    <recommendedName>
        <fullName evidence="3">TRP C-terminal domain-containing protein</fullName>
    </recommendedName>
</protein>
<feature type="compositionally biased region" description="Basic and acidic residues" evidence="1">
    <location>
        <begin position="685"/>
        <end position="695"/>
    </location>
</feature>
<keyword evidence="2" id="KW-0472">Membrane</keyword>
<evidence type="ECO:0000313" key="4">
    <source>
        <dbReference type="EMBL" id="KAK7049762.1"/>
    </source>
</evidence>
<evidence type="ECO:0000256" key="2">
    <source>
        <dbReference type="SAM" id="Phobius"/>
    </source>
</evidence>
<feature type="region of interest" description="Disordered" evidence="1">
    <location>
        <begin position="16"/>
        <end position="40"/>
    </location>
</feature>
<feature type="compositionally biased region" description="Polar residues" evidence="1">
    <location>
        <begin position="456"/>
        <end position="469"/>
    </location>
</feature>
<feature type="transmembrane region" description="Helical" evidence="2">
    <location>
        <begin position="378"/>
        <end position="400"/>
    </location>
</feature>
<feature type="transmembrane region" description="Helical" evidence="2">
    <location>
        <begin position="291"/>
        <end position="310"/>
    </location>
</feature>
<evidence type="ECO:0000313" key="5">
    <source>
        <dbReference type="Proteomes" id="UP001383192"/>
    </source>
</evidence>
<feature type="compositionally biased region" description="Basic residues" evidence="1">
    <location>
        <begin position="696"/>
        <end position="707"/>
    </location>
</feature>
<reference evidence="4 5" key="1">
    <citation type="submission" date="2024-01" db="EMBL/GenBank/DDBJ databases">
        <title>A draft genome for a cacao thread blight-causing isolate of Paramarasmius palmivorus.</title>
        <authorList>
            <person name="Baruah I.K."/>
            <person name="Bukari Y."/>
            <person name="Amoako-Attah I."/>
            <person name="Meinhardt L.W."/>
            <person name="Bailey B.A."/>
            <person name="Cohen S.P."/>
        </authorList>
    </citation>
    <scope>NUCLEOTIDE SEQUENCE [LARGE SCALE GENOMIC DNA]</scope>
    <source>
        <strain evidence="4 5">GH-12</strain>
    </source>
</reference>
<sequence length="777" mass="83050">MIIWANLGSDVTLTEDNQPRWDPLSTAPYSPPSEFSDQLSNSNSPLYINPDAPNLIFTLPTNASTGISSFAYTIGVRPQDLFSICLILFLAIAGATIVLSLIIWFIDYMVSFVSGMISGSNSGPTTMKLSGTRSPGFSSRDMLDSVPNPNLDENKSLSGRDVPGIIRPPSRFTLTGATTASAPTARKWWRVRTDLSSFHGSVLHGNLVRLLILFHLPITVFSVYQMTLPRSVVSVTSTALAGLSFAVFSILIPVILVVRVRLTTTNKLYDETRTLLSLGPLYNHCRHGSQMFASLFFASSLAFGIVVGAGQKSGTAQAVVILVVEVVSALVTSVWLPWGTGASMGLISFLFCVARIVIAVLLVILSPAISIGQGPAGWVAYGILIILALVYLALVLMFVVKVLEALVRIFGGISFDRSRHVVDSGLLGACGMLGCCGSRRHRRHRRGDRDKAKYKGSQSGARSTHSDVSSYIPPRMPGALDSDSRKGSVHSGPPPSVLKPEHALRPYREESDDETGFIMGAWQPFQTQPSGYIPVKETQPQKTSGFSRVGGGRAHIDSPYAITAGGNQSTTTFPSLERPRGPAFADQSSSTLPRSPVVDNDESPPPSVSSNSAVRSGGTLPPGAMPPFHVRTKSQTAIIEDAGSFAGPSHRQQYSIGTSGAPGRTGRLDSAPPPSSYRRSTAASDDDRSSVDQPKKKPWYMLRRHRPHSSEGYGSRPKDEETPLEPLDVPPPSTTTPGKSFVVIRKPPQGSPARSQQASASGSKPGEPSGDAPATSS</sequence>
<feature type="region of interest" description="Disordered" evidence="1">
    <location>
        <begin position="441"/>
        <end position="512"/>
    </location>
</feature>
<dbReference type="PANTHER" id="PTHR31145:SF6">
    <property type="entry name" value="INTEGRAL MEMBRANE PROTEIN (AFU_ORTHOLOGUE AFUA_7G01610)"/>
    <property type="match status" value="1"/>
</dbReference>
<dbReference type="GO" id="GO:0016020">
    <property type="term" value="C:membrane"/>
    <property type="evidence" value="ECO:0007669"/>
    <property type="project" value="TreeGrafter"/>
</dbReference>
<dbReference type="EMBL" id="JAYKXP010000016">
    <property type="protein sequence ID" value="KAK7049762.1"/>
    <property type="molecule type" value="Genomic_DNA"/>
</dbReference>